<feature type="repeat" description="TPR" evidence="3">
    <location>
        <begin position="80"/>
        <end position="113"/>
    </location>
</feature>
<organism evidence="5 6">
    <name type="scientific">Bosea eneae</name>
    <dbReference type="NCBI Taxonomy" id="151454"/>
    <lineage>
        <taxon>Bacteria</taxon>
        <taxon>Pseudomonadati</taxon>
        <taxon>Pseudomonadota</taxon>
        <taxon>Alphaproteobacteria</taxon>
        <taxon>Hyphomicrobiales</taxon>
        <taxon>Boseaceae</taxon>
        <taxon>Bosea</taxon>
    </lineage>
</organism>
<dbReference type="EMBL" id="JBHSLW010000003">
    <property type="protein sequence ID" value="MFC5418159.1"/>
    <property type="molecule type" value="Genomic_DNA"/>
</dbReference>
<keyword evidence="6" id="KW-1185">Reference proteome</keyword>
<dbReference type="Proteomes" id="UP001596053">
    <property type="component" value="Unassembled WGS sequence"/>
</dbReference>
<dbReference type="Pfam" id="PF08242">
    <property type="entry name" value="Methyltransf_12"/>
    <property type="match status" value="1"/>
</dbReference>
<name>A0ABW0ILT3_9HYPH</name>
<protein>
    <submittedName>
        <fullName evidence="5">Tetratricopeptide repeat protein</fullName>
    </submittedName>
</protein>
<dbReference type="Gene3D" id="1.25.40.10">
    <property type="entry name" value="Tetratricopeptide repeat domain"/>
    <property type="match status" value="1"/>
</dbReference>
<keyword evidence="2 3" id="KW-0802">TPR repeat</keyword>
<feature type="repeat" description="TPR" evidence="3">
    <location>
        <begin position="114"/>
        <end position="147"/>
    </location>
</feature>
<dbReference type="Gene3D" id="3.40.50.150">
    <property type="entry name" value="Vaccinia Virus protein VP39"/>
    <property type="match status" value="1"/>
</dbReference>
<accession>A0ABW0ILT3</accession>
<feature type="domain" description="Methyltransferase type 12" evidence="4">
    <location>
        <begin position="509"/>
        <end position="603"/>
    </location>
</feature>
<comment type="caution">
    <text evidence="5">The sequence shown here is derived from an EMBL/GenBank/DDBJ whole genome shotgun (WGS) entry which is preliminary data.</text>
</comment>
<reference evidence="6" key="1">
    <citation type="journal article" date="2019" name="Int. J. Syst. Evol. Microbiol.">
        <title>The Global Catalogue of Microorganisms (GCM) 10K type strain sequencing project: providing services to taxonomists for standard genome sequencing and annotation.</title>
        <authorList>
            <consortium name="The Broad Institute Genomics Platform"/>
            <consortium name="The Broad Institute Genome Sequencing Center for Infectious Disease"/>
            <person name="Wu L."/>
            <person name="Ma J."/>
        </authorList>
    </citation>
    <scope>NUCLEOTIDE SEQUENCE [LARGE SCALE GENOMIC DNA]</scope>
    <source>
        <strain evidence="6">NCAIM B.01391</strain>
    </source>
</reference>
<dbReference type="InterPro" id="IPR013105">
    <property type="entry name" value="TPR_2"/>
</dbReference>
<evidence type="ECO:0000313" key="6">
    <source>
        <dbReference type="Proteomes" id="UP001596053"/>
    </source>
</evidence>
<dbReference type="InterPro" id="IPR013217">
    <property type="entry name" value="Methyltransf_12"/>
</dbReference>
<evidence type="ECO:0000256" key="2">
    <source>
        <dbReference type="ARBA" id="ARBA00022803"/>
    </source>
</evidence>
<evidence type="ECO:0000313" key="5">
    <source>
        <dbReference type="EMBL" id="MFC5418159.1"/>
    </source>
</evidence>
<dbReference type="InterPro" id="IPR029063">
    <property type="entry name" value="SAM-dependent_MTases_sf"/>
</dbReference>
<evidence type="ECO:0000256" key="3">
    <source>
        <dbReference type="PROSITE-ProRule" id="PRU00339"/>
    </source>
</evidence>
<dbReference type="PANTHER" id="PTHR12558:SF33">
    <property type="entry name" value="BLL7664 PROTEIN"/>
    <property type="match status" value="1"/>
</dbReference>
<sequence length="764" mass="83211">MTAISSSAASPAIAAVRRAIQALNAGRCDEAEIEALSALAMRPQEPSALNVLGCVALSRNKPNEAIGFFERVRSTQSKEPLLHFNLGEAHRRAGALETALRHFRKAARLRPDFAEAHGQMGEMLRALGHSSEAAHAYRTALALNPNLPHCLNGLGLLLLHCGEFYAAAACFGSALQSTPAHMSDARAGLCANLGKAWIDAGEVPKGLAALTDAIACAPGEARFWHLLAISLLNVNAVPEGERFRTVLIELLKREDIDPRLVATAGVVALKHDLRVEALCARLLANPQAADDIIAQSATVIEALRCDALFLALLTATPIPDVGLELVLTRIRRDLLMAESEGTKEACGKKLDFICALARQCFLNEYVYWTDPHEETALAALRACCEPRGFVGGEVGWQRVAVLACYMGLHRTHAGLLNFDGAPEPLQALVCEQIAEPAREHEFAASVASLKPIRDTVSLAVQAQYEESPYPRWTRCQIGAPRPLQDVISSALPHVQPNELPRTDRPQILIAGCGTGVQTMKVIQTYANASVLAVDISRSSLAYGMRKLADLGIDSVRHLHADILDLFDLDERFDLIECFGVLHHMRDPETGLRILASLLAPNGLMFLGLYSELARSSVVAGRHFVAEQGLPAEPAGVRAGRRAIIIQAARPELGMLISPASDFWTLSECRDMIFHVEEHRFTLIEIGSMLQSCGLEFLGLELANPLDRARFEADHADKADIRSPAAWHDFENHYPNTFGDTYRIWARRADNAHNLSPRASCSEVP</sequence>
<evidence type="ECO:0000259" key="4">
    <source>
        <dbReference type="Pfam" id="PF08242"/>
    </source>
</evidence>
<dbReference type="Pfam" id="PF13432">
    <property type="entry name" value="TPR_16"/>
    <property type="match status" value="1"/>
</dbReference>
<evidence type="ECO:0000256" key="1">
    <source>
        <dbReference type="ARBA" id="ARBA00022737"/>
    </source>
</evidence>
<keyword evidence="1" id="KW-0677">Repeat</keyword>
<dbReference type="PANTHER" id="PTHR12558">
    <property type="entry name" value="CELL DIVISION CYCLE 16,23,27"/>
    <property type="match status" value="1"/>
</dbReference>
<proteinExistence type="predicted"/>
<dbReference type="SUPFAM" id="SSF53335">
    <property type="entry name" value="S-adenosyl-L-methionine-dependent methyltransferases"/>
    <property type="match status" value="1"/>
</dbReference>
<dbReference type="RefSeq" id="WP_377795203.1">
    <property type="nucleotide sequence ID" value="NZ_JBHSLW010000003.1"/>
</dbReference>
<dbReference type="SMART" id="SM00028">
    <property type="entry name" value="TPR"/>
    <property type="match status" value="6"/>
</dbReference>
<dbReference type="PROSITE" id="PS50005">
    <property type="entry name" value="TPR"/>
    <property type="match status" value="2"/>
</dbReference>
<dbReference type="SUPFAM" id="SSF48452">
    <property type="entry name" value="TPR-like"/>
    <property type="match status" value="2"/>
</dbReference>
<gene>
    <name evidence="5" type="ORF">ACFPOB_01125</name>
</gene>
<dbReference type="InterPro" id="IPR019734">
    <property type="entry name" value="TPR_rpt"/>
</dbReference>
<dbReference type="Pfam" id="PF07719">
    <property type="entry name" value="TPR_2"/>
    <property type="match status" value="2"/>
</dbReference>
<dbReference type="CDD" id="cd02440">
    <property type="entry name" value="AdoMet_MTases"/>
    <property type="match status" value="1"/>
</dbReference>
<dbReference type="InterPro" id="IPR011990">
    <property type="entry name" value="TPR-like_helical_dom_sf"/>
</dbReference>